<protein>
    <submittedName>
        <fullName evidence="2">Uncharacterized protein</fullName>
    </submittedName>
</protein>
<name>A0A1I3Q4K1_9BURK</name>
<evidence type="ECO:0000256" key="1">
    <source>
        <dbReference type="SAM" id="MobiDB-lite"/>
    </source>
</evidence>
<dbReference type="EMBL" id="FOQU01000006">
    <property type="protein sequence ID" value="SFJ28798.1"/>
    <property type="molecule type" value="Genomic_DNA"/>
</dbReference>
<evidence type="ECO:0000313" key="2">
    <source>
        <dbReference type="EMBL" id="SFJ28798.1"/>
    </source>
</evidence>
<reference evidence="2 3" key="1">
    <citation type="submission" date="2016-10" db="EMBL/GenBank/DDBJ databases">
        <authorList>
            <person name="de Groot N.N."/>
        </authorList>
    </citation>
    <scope>NUCLEOTIDE SEQUENCE [LARGE SCALE GENOMIC DNA]</scope>
    <source>
        <strain evidence="2 3">LMG 23650</strain>
    </source>
</reference>
<organism evidence="2 3">
    <name type="scientific">Paraburkholderia megapolitana</name>
    <dbReference type="NCBI Taxonomy" id="420953"/>
    <lineage>
        <taxon>Bacteria</taxon>
        <taxon>Pseudomonadati</taxon>
        <taxon>Pseudomonadota</taxon>
        <taxon>Betaproteobacteria</taxon>
        <taxon>Burkholderiales</taxon>
        <taxon>Burkholderiaceae</taxon>
        <taxon>Paraburkholderia</taxon>
    </lineage>
</organism>
<dbReference type="AlphaFoldDB" id="A0A1I3Q4K1"/>
<gene>
    <name evidence="2" type="ORF">SAMN05192543_106210</name>
</gene>
<accession>A0A1I3Q4K1</accession>
<keyword evidence="3" id="KW-1185">Reference proteome</keyword>
<feature type="compositionally biased region" description="Polar residues" evidence="1">
    <location>
        <begin position="15"/>
        <end position="27"/>
    </location>
</feature>
<evidence type="ECO:0000313" key="3">
    <source>
        <dbReference type="Proteomes" id="UP000199548"/>
    </source>
</evidence>
<sequence>MRRASDESDGAPYGSVQTLQTGTDMLSATGDNIPGGMMAYLQFQQELKHLEYIVPRLARDSPLGLVYWASRVTSLSTHPGLCRNDTVRVTRLLKLFAAIERMSELTTELHVA</sequence>
<dbReference type="Proteomes" id="UP000199548">
    <property type="component" value="Unassembled WGS sequence"/>
</dbReference>
<feature type="region of interest" description="Disordered" evidence="1">
    <location>
        <begin position="1"/>
        <end position="27"/>
    </location>
</feature>
<proteinExistence type="predicted"/>